<dbReference type="AlphaFoldDB" id="A0A2G9FXW8"/>
<evidence type="ECO:0000313" key="1">
    <source>
        <dbReference type="EMBL" id="PIM97915.1"/>
    </source>
</evidence>
<comment type="caution">
    <text evidence="1">The sequence shown here is derived from an EMBL/GenBank/DDBJ whole genome shotgun (WGS) entry which is preliminary data.</text>
</comment>
<name>A0A2G9FXW8_9LAMI</name>
<evidence type="ECO:0000313" key="2">
    <source>
        <dbReference type="Proteomes" id="UP000231279"/>
    </source>
</evidence>
<organism evidence="1 2">
    <name type="scientific">Handroanthus impetiginosus</name>
    <dbReference type="NCBI Taxonomy" id="429701"/>
    <lineage>
        <taxon>Eukaryota</taxon>
        <taxon>Viridiplantae</taxon>
        <taxon>Streptophyta</taxon>
        <taxon>Embryophyta</taxon>
        <taxon>Tracheophyta</taxon>
        <taxon>Spermatophyta</taxon>
        <taxon>Magnoliopsida</taxon>
        <taxon>eudicotyledons</taxon>
        <taxon>Gunneridae</taxon>
        <taxon>Pentapetalae</taxon>
        <taxon>asterids</taxon>
        <taxon>lamiids</taxon>
        <taxon>Lamiales</taxon>
        <taxon>Bignoniaceae</taxon>
        <taxon>Crescentiina</taxon>
        <taxon>Tabebuia alliance</taxon>
        <taxon>Handroanthus</taxon>
    </lineage>
</organism>
<reference evidence="2" key="1">
    <citation type="journal article" date="2018" name="Gigascience">
        <title>Genome assembly of the Pink Ipe (Handroanthus impetiginosus, Bignoniaceae), a highly valued, ecologically keystone Neotropical timber forest tree.</title>
        <authorList>
            <person name="Silva-Junior O.B."/>
            <person name="Grattapaglia D."/>
            <person name="Novaes E."/>
            <person name="Collevatti R.G."/>
        </authorList>
    </citation>
    <scope>NUCLEOTIDE SEQUENCE [LARGE SCALE GENOMIC DNA]</scope>
    <source>
        <strain evidence="2">cv. UFG-1</strain>
    </source>
</reference>
<dbReference type="OrthoDB" id="1721092at2759"/>
<sequence>MLNSCPRKEDPQMERINLGMELTQHYRIDMVHHQQPSIADPTAQNFPYPYGPIAAQFFPSINGLGSVNQVGPLGFDLNIPAEEAFGEEPSQPLDLNMALADQRARCAEARRKRRGILKIKAMRHACGIKLPTSI</sequence>
<accession>A0A2G9FXW8</accession>
<keyword evidence="2" id="KW-1185">Reference proteome</keyword>
<proteinExistence type="predicted"/>
<gene>
    <name evidence="1" type="ORF">CDL12_29609</name>
</gene>
<dbReference type="EMBL" id="NKXS01008975">
    <property type="protein sequence ID" value="PIM97915.1"/>
    <property type="molecule type" value="Genomic_DNA"/>
</dbReference>
<protein>
    <submittedName>
        <fullName evidence="1">Uncharacterized protein</fullName>
    </submittedName>
</protein>
<dbReference type="Proteomes" id="UP000231279">
    <property type="component" value="Unassembled WGS sequence"/>
</dbReference>